<name>A0A8J2JIU7_9HEXA</name>
<dbReference type="PROSITE" id="PS00518">
    <property type="entry name" value="ZF_RING_1"/>
    <property type="match status" value="1"/>
</dbReference>
<organism evidence="7 8">
    <name type="scientific">Allacma fusca</name>
    <dbReference type="NCBI Taxonomy" id="39272"/>
    <lineage>
        <taxon>Eukaryota</taxon>
        <taxon>Metazoa</taxon>
        <taxon>Ecdysozoa</taxon>
        <taxon>Arthropoda</taxon>
        <taxon>Hexapoda</taxon>
        <taxon>Collembola</taxon>
        <taxon>Symphypleona</taxon>
        <taxon>Sminthuridae</taxon>
        <taxon>Allacma</taxon>
    </lineage>
</organism>
<dbReference type="InterPro" id="IPR051438">
    <property type="entry name" value="RNF_E3_ubiq-protein_ligase"/>
</dbReference>
<dbReference type="GO" id="GO:0061630">
    <property type="term" value="F:ubiquitin protein ligase activity"/>
    <property type="evidence" value="ECO:0007669"/>
    <property type="project" value="TreeGrafter"/>
</dbReference>
<evidence type="ECO:0000313" key="8">
    <source>
        <dbReference type="Proteomes" id="UP000708208"/>
    </source>
</evidence>
<dbReference type="OrthoDB" id="1630758at2759"/>
<evidence type="ECO:0000259" key="6">
    <source>
        <dbReference type="PROSITE" id="PS50089"/>
    </source>
</evidence>
<dbReference type="EMBL" id="CAJVCH010076730">
    <property type="protein sequence ID" value="CAG7721075.1"/>
    <property type="molecule type" value="Genomic_DNA"/>
</dbReference>
<evidence type="ECO:0000313" key="7">
    <source>
        <dbReference type="EMBL" id="CAG7721075.1"/>
    </source>
</evidence>
<keyword evidence="3" id="KW-0862">Zinc</keyword>
<feature type="region of interest" description="Disordered" evidence="5">
    <location>
        <begin position="334"/>
        <end position="358"/>
    </location>
</feature>
<reference evidence="7" key="1">
    <citation type="submission" date="2021-06" db="EMBL/GenBank/DDBJ databases">
        <authorList>
            <person name="Hodson N. C."/>
            <person name="Mongue J. A."/>
            <person name="Jaron S. K."/>
        </authorList>
    </citation>
    <scope>NUCLEOTIDE SEQUENCE</scope>
</reference>
<evidence type="ECO:0000256" key="2">
    <source>
        <dbReference type="ARBA" id="ARBA00022771"/>
    </source>
</evidence>
<sequence length="447" mass="50349">MEVPSYDFDLLIENKARKKYTCPICHEIIIYTYKTVCNHRFCKFCITKWKMYFSECPVCRKKLDSVAPHHRTDKWIQQLYDLATPELRQDREMCVNYRKLQQVKMELIGGNHGSAIASKAFSTLSGRTISRTKSGDGMNDKEDYQSLGVQHLYVKNNYTDPDRSPSVTQFSKPFQQNRDSHDVTLLFGTTSPTNLSDGSSRSNYQIRDNSDTDVIQDPLLAEDSFPSGITSAHTYCLHYPKNEGPCLNLSLAELTCHDDLGNKIRDDTIESTCRTGLDIKTTGTGDGNFIGQPKLDFLETKTGTELARSLNVLKAETMCARIQHQIAMAALPNVRAAGSSPSKSSISTGKQTSQREKQDLQSCREALLNLRLRLLPLTKQTSSTLTEKRIKSDAGIASRLKESEFENENVQEQAQDSGKILDVPKIKQHVFPIPKKCQSIQDCKITK</sequence>
<dbReference type="GO" id="GO:0006511">
    <property type="term" value="P:ubiquitin-dependent protein catabolic process"/>
    <property type="evidence" value="ECO:0007669"/>
    <property type="project" value="TreeGrafter"/>
</dbReference>
<dbReference type="SMART" id="SM00184">
    <property type="entry name" value="RING"/>
    <property type="match status" value="1"/>
</dbReference>
<dbReference type="AlphaFoldDB" id="A0A8J2JIU7"/>
<dbReference type="PROSITE" id="PS50089">
    <property type="entry name" value="ZF_RING_2"/>
    <property type="match status" value="1"/>
</dbReference>
<keyword evidence="8" id="KW-1185">Reference proteome</keyword>
<dbReference type="PANTHER" id="PTHR46016">
    <property type="entry name" value="ZINC FINGER, RING/FYVE/PHD-TYPE"/>
    <property type="match status" value="1"/>
</dbReference>
<dbReference type="InterPro" id="IPR018957">
    <property type="entry name" value="Znf_C3HC4_RING-type"/>
</dbReference>
<keyword evidence="2 4" id="KW-0863">Zinc-finger</keyword>
<keyword evidence="1" id="KW-0479">Metal-binding</keyword>
<dbReference type="PANTHER" id="PTHR46016:SF1">
    <property type="entry name" value="RING-TYPE DOMAIN-CONTAINING PROTEIN"/>
    <property type="match status" value="1"/>
</dbReference>
<protein>
    <recommendedName>
        <fullName evidence="6">RING-type domain-containing protein</fullName>
    </recommendedName>
</protein>
<proteinExistence type="predicted"/>
<comment type="caution">
    <text evidence="7">The sequence shown here is derived from an EMBL/GenBank/DDBJ whole genome shotgun (WGS) entry which is preliminary data.</text>
</comment>
<accession>A0A8J2JIU7</accession>
<dbReference type="InterPro" id="IPR001841">
    <property type="entry name" value="Znf_RING"/>
</dbReference>
<dbReference type="GO" id="GO:0000209">
    <property type="term" value="P:protein polyubiquitination"/>
    <property type="evidence" value="ECO:0007669"/>
    <property type="project" value="TreeGrafter"/>
</dbReference>
<gene>
    <name evidence="7" type="ORF">AFUS01_LOCUS10323</name>
</gene>
<feature type="domain" description="RING-type" evidence="6">
    <location>
        <begin position="22"/>
        <end position="60"/>
    </location>
</feature>
<dbReference type="Proteomes" id="UP000708208">
    <property type="component" value="Unassembled WGS sequence"/>
</dbReference>
<evidence type="ECO:0000256" key="3">
    <source>
        <dbReference type="ARBA" id="ARBA00022833"/>
    </source>
</evidence>
<dbReference type="Pfam" id="PF00097">
    <property type="entry name" value="zf-C3HC4"/>
    <property type="match status" value="1"/>
</dbReference>
<evidence type="ECO:0000256" key="1">
    <source>
        <dbReference type="ARBA" id="ARBA00022723"/>
    </source>
</evidence>
<dbReference type="GO" id="GO:0008270">
    <property type="term" value="F:zinc ion binding"/>
    <property type="evidence" value="ECO:0007669"/>
    <property type="project" value="UniProtKB-KW"/>
</dbReference>
<evidence type="ECO:0000256" key="4">
    <source>
        <dbReference type="PROSITE-ProRule" id="PRU00175"/>
    </source>
</evidence>
<evidence type="ECO:0000256" key="5">
    <source>
        <dbReference type="SAM" id="MobiDB-lite"/>
    </source>
</evidence>
<dbReference type="InterPro" id="IPR017907">
    <property type="entry name" value="Znf_RING_CS"/>
</dbReference>